<dbReference type="Pfam" id="PF02559">
    <property type="entry name" value="CarD_TRCF_RID"/>
    <property type="match status" value="1"/>
</dbReference>
<dbReference type="EMBL" id="CYZU01000046">
    <property type="protein sequence ID" value="CUO96553.1"/>
    <property type="molecule type" value="Genomic_DNA"/>
</dbReference>
<accession>A0A174JAA9</accession>
<feature type="domain" description="CarD-like/TRCF RNAP-interacting" evidence="1">
    <location>
        <begin position="2"/>
        <end position="59"/>
    </location>
</feature>
<dbReference type="InterPro" id="IPR042215">
    <property type="entry name" value="CarD-like_C"/>
</dbReference>
<evidence type="ECO:0000259" key="1">
    <source>
        <dbReference type="Pfam" id="PF02559"/>
    </source>
</evidence>
<proteinExistence type="predicted"/>
<dbReference type="Gene3D" id="2.40.10.170">
    <property type="match status" value="1"/>
</dbReference>
<dbReference type="Gene3D" id="1.20.58.1290">
    <property type="entry name" value="CarD-like, C-terminal domain"/>
    <property type="match status" value="1"/>
</dbReference>
<reference evidence="2 3" key="1">
    <citation type="submission" date="2015-09" db="EMBL/GenBank/DDBJ databases">
        <authorList>
            <consortium name="Pathogen Informatics"/>
        </authorList>
    </citation>
    <scope>NUCLEOTIDE SEQUENCE [LARGE SCALE GENOMIC DNA]</scope>
    <source>
        <strain evidence="2 3">2789STDY5834876</strain>
    </source>
</reference>
<dbReference type="OrthoDB" id="9786074at2"/>
<dbReference type="STRING" id="39482.ERS852491_03862"/>
<dbReference type="AlphaFoldDB" id="A0A174JAA9"/>
<dbReference type="RefSeq" id="WP_050640392.1">
    <property type="nucleotide sequence ID" value="NZ_CABKUE010000008.1"/>
</dbReference>
<name>A0A174JAA9_9FIRM</name>
<evidence type="ECO:0000313" key="3">
    <source>
        <dbReference type="Proteomes" id="UP000095544"/>
    </source>
</evidence>
<dbReference type="InterPro" id="IPR003711">
    <property type="entry name" value="CarD-like/TRCF_RID"/>
</dbReference>
<organism evidence="2 3">
    <name type="scientific">Faecalicatena contorta</name>
    <dbReference type="NCBI Taxonomy" id="39482"/>
    <lineage>
        <taxon>Bacteria</taxon>
        <taxon>Bacillati</taxon>
        <taxon>Bacillota</taxon>
        <taxon>Clostridia</taxon>
        <taxon>Lachnospirales</taxon>
        <taxon>Lachnospiraceae</taxon>
        <taxon>Faecalicatena</taxon>
    </lineage>
</organism>
<protein>
    <submittedName>
        <fullName evidence="2">CarD-like/TRCF domain</fullName>
    </submittedName>
</protein>
<gene>
    <name evidence="2" type="ORF">ERS852491_03862</name>
</gene>
<evidence type="ECO:0000313" key="2">
    <source>
        <dbReference type="EMBL" id="CUO96553.1"/>
    </source>
</evidence>
<sequence length="165" mass="19534">MNPGEVVVYKCKGMFKVEDVGTLNFSFVDRRKRYYTLQSLEDSRERAYVPTEDKENIRKPVSRDEAIELIQKLDEIDVLWIQNEKLREREYKDCISGNRPKDWVKVLKTLHKRTISRGSITSIDKKYQQLIEHALYSELGYALGIPQNKVEHYIQETKSYAQEDE</sequence>
<dbReference type="Proteomes" id="UP000095544">
    <property type="component" value="Unassembled WGS sequence"/>
</dbReference>